<dbReference type="Proteomes" id="UP000812287">
    <property type="component" value="Unassembled WGS sequence"/>
</dbReference>
<keyword evidence="3" id="KW-1185">Reference proteome</keyword>
<dbReference type="Pfam" id="PF00378">
    <property type="entry name" value="ECH_1"/>
    <property type="match status" value="1"/>
</dbReference>
<dbReference type="RefSeq" id="XP_043044827.1">
    <property type="nucleotide sequence ID" value="XM_043182730.1"/>
</dbReference>
<dbReference type="PANTHER" id="PTHR43684">
    <property type="match status" value="1"/>
</dbReference>
<dbReference type="PANTHER" id="PTHR43684:SF4">
    <property type="entry name" value="ENOYL-COA HYDRATASE_ISOMERASE FAMILY PROTEIN (AFU_ORTHOLOGUE AFUA_1G01890)"/>
    <property type="match status" value="1"/>
</dbReference>
<dbReference type="Gene3D" id="3.90.226.10">
    <property type="entry name" value="2-enoyl-CoA Hydratase, Chain A, domain 1"/>
    <property type="match status" value="1"/>
</dbReference>
<dbReference type="AlphaFoldDB" id="A0A9P8AYV9"/>
<sequence>MDYSALAFNEILVRLEADSVAVVTINRAAERNSFSRGLVNELIRIFELVDKDDNIRVVILTADPTAPAFCAGADLSDGWKAPTLHNIQSATDHRDSGGRVAMAIYNCRKITISAVNGHAAGAGVTALQLPFDFRFVWSGAKITLPFVRRGVVLESLASLLLPRLIGLSRAKALLLTGATVQPDSPYMQGLYHDVLPTREEVFPASLIFAKELAANTSQVSIAYTKGLLHHPGKSIEETHLLESRALAETSKSRDAEELTRAFFERRRPNLTDTVSNNTSEWYPWWTVVDVKSRL</sequence>
<dbReference type="CDD" id="cd06558">
    <property type="entry name" value="crotonase-like"/>
    <property type="match status" value="1"/>
</dbReference>
<dbReference type="EMBL" id="MU250525">
    <property type="protein sequence ID" value="KAG7451327.1"/>
    <property type="molecule type" value="Genomic_DNA"/>
</dbReference>
<dbReference type="InterPro" id="IPR029045">
    <property type="entry name" value="ClpP/crotonase-like_dom_sf"/>
</dbReference>
<evidence type="ECO:0000313" key="3">
    <source>
        <dbReference type="Proteomes" id="UP000812287"/>
    </source>
</evidence>
<name>A0A9P8AYV9_9AGAR</name>
<reference evidence="2" key="1">
    <citation type="submission" date="2020-11" db="EMBL/GenBank/DDBJ databases">
        <title>Adaptations for nitrogen fixation in a non-lichenized fungal sporocarp promotes dispersal by wood-feeding termites.</title>
        <authorList>
            <consortium name="DOE Joint Genome Institute"/>
            <person name="Koch R.A."/>
            <person name="Yoon G."/>
            <person name="Arayal U."/>
            <person name="Lail K."/>
            <person name="Amirebrahimi M."/>
            <person name="Labutti K."/>
            <person name="Lipzen A."/>
            <person name="Riley R."/>
            <person name="Barry K."/>
            <person name="Henrissat B."/>
            <person name="Grigoriev I.V."/>
            <person name="Herr J.R."/>
            <person name="Aime M.C."/>
        </authorList>
    </citation>
    <scope>NUCLEOTIDE SEQUENCE</scope>
    <source>
        <strain evidence="2">MCA 3950</strain>
    </source>
</reference>
<dbReference type="GeneID" id="66105027"/>
<dbReference type="OrthoDB" id="2018133at2759"/>
<organism evidence="2 3">
    <name type="scientific">Guyanagaster necrorhizus</name>
    <dbReference type="NCBI Taxonomy" id="856835"/>
    <lineage>
        <taxon>Eukaryota</taxon>
        <taxon>Fungi</taxon>
        <taxon>Dikarya</taxon>
        <taxon>Basidiomycota</taxon>
        <taxon>Agaricomycotina</taxon>
        <taxon>Agaricomycetes</taxon>
        <taxon>Agaricomycetidae</taxon>
        <taxon>Agaricales</taxon>
        <taxon>Marasmiineae</taxon>
        <taxon>Physalacriaceae</taxon>
        <taxon>Guyanagaster</taxon>
    </lineage>
</organism>
<evidence type="ECO:0000256" key="1">
    <source>
        <dbReference type="ARBA" id="ARBA00005254"/>
    </source>
</evidence>
<comment type="similarity">
    <text evidence="1">Belongs to the enoyl-CoA hydratase/isomerase family.</text>
</comment>
<comment type="caution">
    <text evidence="2">The sequence shown here is derived from an EMBL/GenBank/DDBJ whole genome shotgun (WGS) entry which is preliminary data.</text>
</comment>
<accession>A0A9P8AYV9</accession>
<protein>
    <submittedName>
        <fullName evidence="2">Enoyl-CoA hydratase/isomerase</fullName>
    </submittedName>
</protein>
<dbReference type="InterPro" id="IPR051053">
    <property type="entry name" value="ECH/Chromodomain_protein"/>
</dbReference>
<evidence type="ECO:0000313" key="2">
    <source>
        <dbReference type="EMBL" id="KAG7451327.1"/>
    </source>
</evidence>
<gene>
    <name evidence="2" type="ORF">BT62DRAFT_883035</name>
</gene>
<dbReference type="SUPFAM" id="SSF52096">
    <property type="entry name" value="ClpP/crotonase"/>
    <property type="match status" value="1"/>
</dbReference>
<dbReference type="InterPro" id="IPR001753">
    <property type="entry name" value="Enoyl-CoA_hydra/iso"/>
</dbReference>
<proteinExistence type="inferred from homology"/>